<evidence type="ECO:0000259" key="2">
    <source>
        <dbReference type="PROSITE" id="PS51704"/>
    </source>
</evidence>
<dbReference type="Pfam" id="PF03009">
    <property type="entry name" value="GDPD"/>
    <property type="match status" value="1"/>
</dbReference>
<dbReference type="EMBL" id="MEKH01000012">
    <property type="protein sequence ID" value="ODN99118.1"/>
    <property type="molecule type" value="Genomic_DNA"/>
</dbReference>
<dbReference type="PANTHER" id="PTHR43805:SF1">
    <property type="entry name" value="GP-PDE DOMAIN-CONTAINING PROTEIN"/>
    <property type="match status" value="1"/>
</dbReference>
<dbReference type="Proteomes" id="UP000095149">
    <property type="component" value="Unassembled WGS sequence"/>
</dbReference>
<evidence type="ECO:0000313" key="3">
    <source>
        <dbReference type="EMBL" id="ODN99118.1"/>
    </source>
</evidence>
<feature type="domain" description="GP-PDE" evidence="2">
    <location>
        <begin position="17"/>
        <end position="258"/>
    </location>
</feature>
<comment type="caution">
    <text evidence="3">The sequence shown here is derived from an EMBL/GenBank/DDBJ whole genome shotgun (WGS) entry which is preliminary data.</text>
</comment>
<gene>
    <name evidence="3" type="ORF">I350_07273</name>
</gene>
<dbReference type="InterPro" id="IPR017946">
    <property type="entry name" value="PLC-like_Pdiesterase_TIM-brl"/>
</dbReference>
<dbReference type="SUPFAM" id="SSF51695">
    <property type="entry name" value="PLC-like phosphodiesterases"/>
    <property type="match status" value="1"/>
</dbReference>
<dbReference type="OrthoDB" id="1058301at2759"/>
<dbReference type="Gene3D" id="3.20.20.190">
    <property type="entry name" value="Phosphatidylinositol (PI) phosphodiesterase"/>
    <property type="match status" value="1"/>
</dbReference>
<dbReference type="GO" id="GO:0008081">
    <property type="term" value="F:phosphoric diester hydrolase activity"/>
    <property type="evidence" value="ECO:0007669"/>
    <property type="project" value="InterPro"/>
</dbReference>
<dbReference type="PROSITE" id="PS51704">
    <property type="entry name" value="GP_PDE"/>
    <property type="match status" value="1"/>
</dbReference>
<evidence type="ECO:0000313" key="4">
    <source>
        <dbReference type="Proteomes" id="UP000095149"/>
    </source>
</evidence>
<dbReference type="CDD" id="cd08570">
    <property type="entry name" value="GDPD_YPL206cp_fungi"/>
    <property type="match status" value="1"/>
</dbReference>
<feature type="compositionally biased region" description="Low complexity" evidence="1">
    <location>
        <begin position="353"/>
        <end position="363"/>
    </location>
</feature>
<reference evidence="3 4" key="1">
    <citation type="submission" date="2016-06" db="EMBL/GenBank/DDBJ databases">
        <title>Evolution of pathogenesis and genome organization in the Tremellales.</title>
        <authorList>
            <person name="Cuomo C."/>
            <person name="Litvintseva A."/>
            <person name="Heitman J."/>
            <person name="Chen Y."/>
            <person name="Sun S."/>
            <person name="Springer D."/>
            <person name="Dromer F."/>
            <person name="Young S."/>
            <person name="Zeng Q."/>
            <person name="Chapman S."/>
            <person name="Gujja S."/>
            <person name="Saif S."/>
            <person name="Birren B."/>
        </authorList>
    </citation>
    <scope>NUCLEOTIDE SEQUENCE [LARGE SCALE GENOMIC DNA]</scope>
    <source>
        <strain evidence="3 4">CBS 6273</strain>
    </source>
</reference>
<protein>
    <recommendedName>
        <fullName evidence="2">GP-PDE domain-containing protein</fullName>
    </recommendedName>
</protein>
<name>A0A1E3JE05_9TREE</name>
<feature type="region of interest" description="Disordered" evidence="1">
    <location>
        <begin position="398"/>
        <end position="440"/>
    </location>
</feature>
<accession>A0A1E3JE05</accession>
<feature type="region of interest" description="Disordered" evidence="1">
    <location>
        <begin position="310"/>
        <end position="363"/>
    </location>
</feature>
<evidence type="ECO:0000256" key="1">
    <source>
        <dbReference type="SAM" id="MobiDB-lite"/>
    </source>
</evidence>
<feature type="compositionally biased region" description="Pro residues" evidence="1">
    <location>
        <begin position="319"/>
        <end position="332"/>
    </location>
</feature>
<dbReference type="PROSITE" id="PS50007">
    <property type="entry name" value="PIPLC_X_DOMAIN"/>
    <property type="match status" value="1"/>
</dbReference>
<proteinExistence type="predicted"/>
<sequence>MSTTNTPATSIRPPKDIECWGHRGASAHLPENTLASFRAAISEGCDGIESDVHATSDGVVLMFHDPTLDRTTTGKGLIKNQPYKDVIEHVRTVKEPVQPIPLFEELVALIMEPENRHVSLNIDCKMQNDPQRLFPEMARIVTSYPNYEKDLSPRIILGLWHPLFIHPAIKYLPHCRRFHIGFSIPIVKQFFWDTCEGFSMAFPLLMGKEGQAFIKECREQGKEVTVWTVNDEAEMRVAMSMGVKAVLTDKVGVFVNLKKEMVEHPEKLPLRGLEAWTFPWSHWKYYSVAHVTARLASKMFLKAHGSLSISLSPSDDPEPPTSIPTLPFPVPAPDSSLGDAASTPTAPSPSPSPSTSTNDPTLSPTVSIARALLPHVMRTVCFQPGPLTMPDLSEFSMAASGEQVEAEGPTQGKKVGKDGKEEDQDQAERLPLSALPENAL</sequence>
<dbReference type="InterPro" id="IPR030395">
    <property type="entry name" value="GP_PDE_dom"/>
</dbReference>
<dbReference type="PANTHER" id="PTHR43805">
    <property type="entry name" value="GLYCEROPHOSPHORYL DIESTER PHOSPHODIESTERASE"/>
    <property type="match status" value="1"/>
</dbReference>
<organism evidence="3 4">
    <name type="scientific">Cryptococcus amylolentus CBS 6273</name>
    <dbReference type="NCBI Taxonomy" id="1296118"/>
    <lineage>
        <taxon>Eukaryota</taxon>
        <taxon>Fungi</taxon>
        <taxon>Dikarya</taxon>
        <taxon>Basidiomycota</taxon>
        <taxon>Agaricomycotina</taxon>
        <taxon>Tremellomycetes</taxon>
        <taxon>Tremellales</taxon>
        <taxon>Cryptococcaceae</taxon>
        <taxon>Cryptococcus</taxon>
    </lineage>
</organism>
<dbReference type="AlphaFoldDB" id="A0A1E3JE05"/>
<dbReference type="GO" id="GO:0006629">
    <property type="term" value="P:lipid metabolic process"/>
    <property type="evidence" value="ECO:0007669"/>
    <property type="project" value="InterPro"/>
</dbReference>